<dbReference type="Proteomes" id="UP001597112">
    <property type="component" value="Unassembled WGS sequence"/>
</dbReference>
<keyword evidence="1" id="KW-0472">Membrane</keyword>
<keyword evidence="1" id="KW-1133">Transmembrane helix</keyword>
<evidence type="ECO:0000256" key="1">
    <source>
        <dbReference type="SAM" id="Phobius"/>
    </source>
</evidence>
<comment type="caution">
    <text evidence="2">The sequence shown here is derived from an EMBL/GenBank/DDBJ whole genome shotgun (WGS) entry which is preliminary data.</text>
</comment>
<proteinExistence type="predicted"/>
<protein>
    <submittedName>
        <fullName evidence="2">Uncharacterized protein</fullName>
    </submittedName>
</protein>
<dbReference type="RefSeq" id="WP_377583020.1">
    <property type="nucleotide sequence ID" value="NZ_JBHTKA010000008.1"/>
</dbReference>
<accession>A0ABW3K8A9</accession>
<name>A0ABW3K8A9_9BACT</name>
<keyword evidence="1" id="KW-0812">Transmembrane</keyword>
<feature type="transmembrane region" description="Helical" evidence="1">
    <location>
        <begin position="42"/>
        <end position="68"/>
    </location>
</feature>
<sequence length="79" mass="9179">MKKQFFQYSSIILVILLIFHIVKFSQRSSEYALNGAEDFLRGLLTTLTWAFPIYLVLSVLGGYIVALIRNNRRQKLRGK</sequence>
<organism evidence="2 3">
    <name type="scientific">Ohtaekwangia kribbensis</name>
    <dbReference type="NCBI Taxonomy" id="688913"/>
    <lineage>
        <taxon>Bacteria</taxon>
        <taxon>Pseudomonadati</taxon>
        <taxon>Bacteroidota</taxon>
        <taxon>Cytophagia</taxon>
        <taxon>Cytophagales</taxon>
        <taxon>Fulvivirgaceae</taxon>
        <taxon>Ohtaekwangia</taxon>
    </lineage>
</organism>
<feature type="transmembrane region" description="Helical" evidence="1">
    <location>
        <begin position="5"/>
        <end position="22"/>
    </location>
</feature>
<reference evidence="3" key="1">
    <citation type="journal article" date="2019" name="Int. J. Syst. Evol. Microbiol.">
        <title>The Global Catalogue of Microorganisms (GCM) 10K type strain sequencing project: providing services to taxonomists for standard genome sequencing and annotation.</title>
        <authorList>
            <consortium name="The Broad Institute Genomics Platform"/>
            <consortium name="The Broad Institute Genome Sequencing Center for Infectious Disease"/>
            <person name="Wu L."/>
            <person name="Ma J."/>
        </authorList>
    </citation>
    <scope>NUCLEOTIDE SEQUENCE [LARGE SCALE GENOMIC DNA]</scope>
    <source>
        <strain evidence="3">CCUG 58938</strain>
    </source>
</reference>
<evidence type="ECO:0000313" key="3">
    <source>
        <dbReference type="Proteomes" id="UP001597112"/>
    </source>
</evidence>
<dbReference type="EMBL" id="JBHTKA010000008">
    <property type="protein sequence ID" value="MFD1002172.1"/>
    <property type="molecule type" value="Genomic_DNA"/>
</dbReference>
<keyword evidence="3" id="KW-1185">Reference proteome</keyword>
<evidence type="ECO:0000313" key="2">
    <source>
        <dbReference type="EMBL" id="MFD1002172.1"/>
    </source>
</evidence>
<gene>
    <name evidence="2" type="ORF">ACFQ21_22800</name>
</gene>